<gene>
    <name evidence="1" type="ORF">S03H2_27671</name>
</gene>
<reference evidence="1" key="1">
    <citation type="journal article" date="2014" name="Front. Microbiol.">
        <title>High frequency of phylogenetically diverse reductive dehalogenase-homologous genes in deep subseafloor sedimentary metagenomes.</title>
        <authorList>
            <person name="Kawai M."/>
            <person name="Futagami T."/>
            <person name="Toyoda A."/>
            <person name="Takaki Y."/>
            <person name="Nishi S."/>
            <person name="Hori S."/>
            <person name="Arai W."/>
            <person name="Tsubouchi T."/>
            <person name="Morono Y."/>
            <person name="Uchiyama I."/>
            <person name="Ito T."/>
            <person name="Fujiyama A."/>
            <person name="Inagaki F."/>
            <person name="Takami H."/>
        </authorList>
    </citation>
    <scope>NUCLEOTIDE SEQUENCE</scope>
    <source>
        <strain evidence="1">Expedition CK06-06</strain>
    </source>
</reference>
<dbReference type="Gene3D" id="3.40.50.150">
    <property type="entry name" value="Vaccinia Virus protein VP39"/>
    <property type="match status" value="1"/>
</dbReference>
<organism evidence="1">
    <name type="scientific">marine sediment metagenome</name>
    <dbReference type="NCBI Taxonomy" id="412755"/>
    <lineage>
        <taxon>unclassified sequences</taxon>
        <taxon>metagenomes</taxon>
        <taxon>ecological metagenomes</taxon>
    </lineage>
</organism>
<dbReference type="EMBL" id="BARU01016651">
    <property type="protein sequence ID" value="GAH50957.1"/>
    <property type="molecule type" value="Genomic_DNA"/>
</dbReference>
<dbReference type="AlphaFoldDB" id="X1G165"/>
<proteinExistence type="predicted"/>
<evidence type="ECO:0000313" key="1">
    <source>
        <dbReference type="EMBL" id="GAH50957.1"/>
    </source>
</evidence>
<name>X1G165_9ZZZZ</name>
<accession>X1G165</accession>
<dbReference type="InterPro" id="IPR029063">
    <property type="entry name" value="SAM-dependent_MTases_sf"/>
</dbReference>
<feature type="non-terminal residue" evidence="1">
    <location>
        <position position="1"/>
    </location>
</feature>
<protein>
    <submittedName>
        <fullName evidence="1">Uncharacterized protein</fullName>
    </submittedName>
</protein>
<comment type="caution">
    <text evidence="1">The sequence shown here is derived from an EMBL/GenBank/DDBJ whole genome shotgun (WGS) entry which is preliminary data.</text>
</comment>
<sequence>SYVSHGEEKHMAVTVEQARKLFEAEGIRVIEIYAVCGWLDLLPIPEEVLKSHKWDKKFFSQVTEMLLKLSKEPSVKGMSRHLVLYGEKI</sequence>